<keyword evidence="3" id="KW-0812">Transmembrane</keyword>
<evidence type="ECO:0000313" key="6">
    <source>
        <dbReference type="Proteomes" id="UP000232638"/>
    </source>
</evidence>
<gene>
    <name evidence="5" type="ORF">THSYN_11015</name>
</gene>
<keyword evidence="2" id="KW-0732">Signal</keyword>
<dbReference type="InterPro" id="IPR001638">
    <property type="entry name" value="Solute-binding_3/MltF_N"/>
</dbReference>
<dbReference type="Gene3D" id="3.40.190.10">
    <property type="entry name" value="Periplasmic binding protein-like II"/>
    <property type="match status" value="2"/>
</dbReference>
<dbReference type="Proteomes" id="UP000232638">
    <property type="component" value="Chromosome"/>
</dbReference>
<keyword evidence="6" id="KW-1185">Reference proteome</keyword>
<dbReference type="EMBL" id="CP020370">
    <property type="protein sequence ID" value="AUB81431.1"/>
    <property type="molecule type" value="Genomic_DNA"/>
</dbReference>
<dbReference type="AlphaFoldDB" id="A0A2K8U8Q8"/>
<organism evidence="5 6">
    <name type="scientific">Candidatus Thiodictyon syntrophicum</name>
    <dbReference type="NCBI Taxonomy" id="1166950"/>
    <lineage>
        <taxon>Bacteria</taxon>
        <taxon>Pseudomonadati</taxon>
        <taxon>Pseudomonadota</taxon>
        <taxon>Gammaproteobacteria</taxon>
        <taxon>Chromatiales</taxon>
        <taxon>Chromatiaceae</taxon>
        <taxon>Thiodictyon</taxon>
    </lineage>
</organism>
<reference evidence="5 6" key="1">
    <citation type="submission" date="2017-03" db="EMBL/GenBank/DDBJ databases">
        <title>Complete genome sequence of Candidatus 'Thiodictyon syntrophicum' sp. nov. strain Cad16T, a photolithoautotroph purple sulfur bacterium isolated from an alpine meromictic lake.</title>
        <authorList>
            <person name="Luedin S.M."/>
            <person name="Pothier J.F."/>
            <person name="Danza F."/>
            <person name="Storelli N."/>
            <person name="Wittwer M."/>
            <person name="Tonolla M."/>
        </authorList>
    </citation>
    <scope>NUCLEOTIDE SEQUENCE [LARGE SCALE GENOMIC DNA]</scope>
    <source>
        <strain evidence="5 6">Cad16T</strain>
    </source>
</reference>
<feature type="transmembrane region" description="Helical" evidence="3">
    <location>
        <begin position="20"/>
        <end position="46"/>
    </location>
</feature>
<evidence type="ECO:0000313" key="5">
    <source>
        <dbReference type="EMBL" id="AUB81431.1"/>
    </source>
</evidence>
<keyword evidence="3" id="KW-0472">Membrane</keyword>
<evidence type="ECO:0000256" key="3">
    <source>
        <dbReference type="SAM" id="Phobius"/>
    </source>
</evidence>
<comment type="similarity">
    <text evidence="1">Belongs to the bacterial solute-binding protein 3 family.</text>
</comment>
<keyword evidence="3" id="KW-1133">Transmembrane helix</keyword>
<sequence length="312" mass="34011">MLRPSSAPLRAVLLRFRRGWGLVVPLVGCLILSFLVTAAAAAGGLAEVKERGVLRHLGIPYANFVTGAGDGMDVELMRAFAAHLGVRYEFVQSDWGDIISDLIGRNVKSKGDDFEVLGAAPIRGDVIANGMTVIPWRTKVVSFADPTFPTQVWLVSRADLPVSPITPSAVLDKDIAATKALMPRRTLLGKADTCLDPELYDIKATGAKVAMFKGTLNEMAPALINGESELTLLDVPDALVALQKWPGEIKVIGPVSERQDMAPAFRPADKDLRDAFNLFLKELKASGEFRRIALAYYPFVIDYFPDYLPEAR</sequence>
<dbReference type="Pfam" id="PF00497">
    <property type="entry name" value="SBP_bac_3"/>
    <property type="match status" value="1"/>
</dbReference>
<evidence type="ECO:0000256" key="1">
    <source>
        <dbReference type="ARBA" id="ARBA00010333"/>
    </source>
</evidence>
<evidence type="ECO:0000256" key="2">
    <source>
        <dbReference type="ARBA" id="ARBA00022729"/>
    </source>
</evidence>
<accession>A0A2K8U8Q8</accession>
<dbReference type="KEGG" id="tsy:THSYN_11015"/>
<dbReference type="OrthoDB" id="368476at2"/>
<dbReference type="SUPFAM" id="SSF53850">
    <property type="entry name" value="Periplasmic binding protein-like II"/>
    <property type="match status" value="1"/>
</dbReference>
<dbReference type="PANTHER" id="PTHR35936:SF17">
    <property type="entry name" value="ARGININE-BINDING EXTRACELLULAR PROTEIN ARTP"/>
    <property type="match status" value="1"/>
</dbReference>
<dbReference type="PANTHER" id="PTHR35936">
    <property type="entry name" value="MEMBRANE-BOUND LYTIC MUREIN TRANSGLYCOSYLASE F"/>
    <property type="match status" value="1"/>
</dbReference>
<name>A0A2K8U8Q8_9GAMM</name>
<protein>
    <submittedName>
        <fullName evidence="5">ABC transporter substrate-binding protein</fullName>
    </submittedName>
</protein>
<evidence type="ECO:0000259" key="4">
    <source>
        <dbReference type="SMART" id="SM00062"/>
    </source>
</evidence>
<proteinExistence type="inferred from homology"/>
<dbReference type="SMART" id="SM00062">
    <property type="entry name" value="PBPb"/>
    <property type="match status" value="1"/>
</dbReference>
<feature type="domain" description="Solute-binding protein family 3/N-terminal" evidence="4">
    <location>
        <begin position="63"/>
        <end position="300"/>
    </location>
</feature>